<dbReference type="CDD" id="cd00033">
    <property type="entry name" value="CCP"/>
    <property type="match status" value="3"/>
</dbReference>
<gene>
    <name evidence="16" type="ORF">R3I93_020270</name>
</gene>
<dbReference type="Pfam" id="PF12662">
    <property type="entry name" value="cEGF"/>
    <property type="match status" value="1"/>
</dbReference>
<dbReference type="InterPro" id="IPR000742">
    <property type="entry name" value="EGF"/>
</dbReference>
<feature type="region of interest" description="Disordered" evidence="12">
    <location>
        <begin position="447"/>
        <end position="473"/>
    </location>
</feature>
<comment type="similarity">
    <text evidence="2">Belongs to the fibulin family.</text>
</comment>
<protein>
    <submittedName>
        <fullName evidence="16">Uncharacterized protein</fullName>
    </submittedName>
</protein>
<dbReference type="SUPFAM" id="SSF57196">
    <property type="entry name" value="EGF/Laminin"/>
    <property type="match status" value="2"/>
</dbReference>
<evidence type="ECO:0000256" key="1">
    <source>
        <dbReference type="ARBA" id="ARBA00004498"/>
    </source>
</evidence>
<feature type="chain" id="PRO_5042881521" evidence="13">
    <location>
        <begin position="26"/>
        <end position="775"/>
    </location>
</feature>
<dbReference type="PANTHER" id="PTHR24050:SF27">
    <property type="entry name" value="FIBRILLIN-1"/>
    <property type="match status" value="1"/>
</dbReference>
<dbReference type="Gene3D" id="2.10.70.10">
    <property type="entry name" value="Complement Module, domain 1"/>
    <property type="match status" value="3"/>
</dbReference>
<keyword evidence="9" id="KW-0325">Glycoprotein</keyword>
<evidence type="ECO:0000256" key="10">
    <source>
        <dbReference type="PROSITE-ProRule" id="PRU00076"/>
    </source>
</evidence>
<sequence>MLGWRGALLCVFLSQLWTLTPGGVADKGCSGFGHLENGRMFFRYGGLFVTFTCNPGFRIHGYRTSSCVSGQWIREPPLCVAPGCPSPGDLLHGRTMVSEDGSLAFFNCDAGFSLFGYALLYCKGKSWNGTKPVCKVADIMSVLHLKQESSHGPVSAQGRDVPTNLRVRLHSHLNTLAITAPKDAFLKSALLEVPHIRLDFTDNKQKNIRKPGEKKPSKSLLFDKTLDSGRAEPNFNPVNFKDPIGNSDLRKPLPMTSTNVNTMSLVSSFHGSSFLTTTQTSFVTPVMDTQQIKVMDQTFTETPYRRNKKPHQSTLGTDKLFQRALVTSAAETLAEYIKKNSHWTSTTPATNINTSGTNYLLQSRTFITEDTYAATTESFAPPTMVSKHESVSSTCRELCEQRPDLQESSPTLEHTSSSMTVLTPATRLMSGLLLKAQTDVHNFSDITDDGQVNERNNHSDPKNTFGPPVWKDLPRFPTRKRRPVCPYPPFPSHGTFYFRSIKNPDPLQYKHYIQYACYPGYTLTNGDVYSYCQHNGQWSGQTPLCLELTPCSLNNGGCSQICHVNEQNRGQCVCKPGFLLLEDQRTCRDLDECVEELHRCQQVCENTLGSYRCRCSPGFQLSPDGTSCSDVDECQHVGSALCAFGCINTPGSFQCLCPEGYQPDSTNRHCIDINECEETEFLQQQQLHTCEWKCVNLTGTYRCICPRGYRLHTNGAQCEDVNECELKNGSCSHLCINHRGGFKCACPETHRISPYNRKICQPIDTHTPAPHTEED</sequence>
<evidence type="ECO:0000256" key="5">
    <source>
        <dbReference type="ARBA" id="ARBA00022536"/>
    </source>
</evidence>
<dbReference type="PROSITE" id="PS50923">
    <property type="entry name" value="SUSHI"/>
    <property type="match status" value="3"/>
</dbReference>
<dbReference type="PROSITE" id="PS01187">
    <property type="entry name" value="EGF_CA"/>
    <property type="match status" value="2"/>
</dbReference>
<keyword evidence="7" id="KW-0677">Repeat</keyword>
<dbReference type="FunFam" id="2.10.25.10:FF:000014">
    <property type="entry name" value="Latent-transforming growth factor beta-binding protein 3"/>
    <property type="match status" value="1"/>
</dbReference>
<dbReference type="FunFam" id="2.10.25.10:FF:000037">
    <property type="entry name" value="Signal peptide, CUB domain and EGF-like domain-containing 2"/>
    <property type="match status" value="1"/>
</dbReference>
<reference evidence="16 17" key="1">
    <citation type="submission" date="2024-02" db="EMBL/GenBank/DDBJ databases">
        <title>Chromosome-level genome assembly of the Eurasian Minnow (Phoxinus phoxinus).</title>
        <authorList>
            <person name="Oriowo T.O."/>
            <person name="Martin S."/>
            <person name="Stange M."/>
            <person name="Chrysostomakis Y."/>
            <person name="Brown T."/>
            <person name="Winkler S."/>
            <person name="Kukowka S."/>
            <person name="Myers E.W."/>
            <person name="Bohne A."/>
        </authorList>
    </citation>
    <scope>NUCLEOTIDE SEQUENCE [LARGE SCALE GENOMIC DNA]</scope>
    <source>
        <strain evidence="16">ZFMK-TIS-60720</strain>
        <tissue evidence="16">Whole Organism</tissue>
    </source>
</reference>
<dbReference type="Gene3D" id="2.10.25.10">
    <property type="entry name" value="Laminin"/>
    <property type="match status" value="5"/>
</dbReference>
<dbReference type="FunFam" id="2.10.25.10:FF:000017">
    <property type="entry name" value="latent-transforming growth factor beta-binding protein 4 isoform X1"/>
    <property type="match status" value="1"/>
</dbReference>
<feature type="domain" description="Sushi" evidence="15">
    <location>
        <begin position="27"/>
        <end position="81"/>
    </location>
</feature>
<feature type="domain" description="Sushi" evidence="15">
    <location>
        <begin position="483"/>
        <end position="547"/>
    </location>
</feature>
<dbReference type="SMART" id="SM00032">
    <property type="entry name" value="CCP"/>
    <property type="match status" value="3"/>
</dbReference>
<dbReference type="GO" id="GO:0005509">
    <property type="term" value="F:calcium ion binding"/>
    <property type="evidence" value="ECO:0007669"/>
    <property type="project" value="InterPro"/>
</dbReference>
<evidence type="ECO:0000256" key="12">
    <source>
        <dbReference type="SAM" id="MobiDB-lite"/>
    </source>
</evidence>
<evidence type="ECO:0000256" key="8">
    <source>
        <dbReference type="ARBA" id="ARBA00023157"/>
    </source>
</evidence>
<feature type="domain" description="EGF-like" evidence="14">
    <location>
        <begin position="589"/>
        <end position="629"/>
    </location>
</feature>
<comment type="caution">
    <text evidence="16">The sequence shown here is derived from an EMBL/GenBank/DDBJ whole genome shotgun (WGS) entry which is preliminary data.</text>
</comment>
<comment type="caution">
    <text evidence="10">Lacks conserved residue(s) required for the propagation of feature annotation.</text>
</comment>
<dbReference type="InterPro" id="IPR000436">
    <property type="entry name" value="Sushi_SCR_CCP_dom"/>
</dbReference>
<evidence type="ECO:0000256" key="6">
    <source>
        <dbReference type="ARBA" id="ARBA00022729"/>
    </source>
</evidence>
<accession>A0AAN9C9N0</accession>
<keyword evidence="6 13" id="KW-0732">Signal</keyword>
<keyword evidence="3" id="KW-0964">Secreted</keyword>
<evidence type="ECO:0000256" key="7">
    <source>
        <dbReference type="ARBA" id="ARBA00022737"/>
    </source>
</evidence>
<feature type="domain" description="EGF-like" evidence="14">
    <location>
        <begin position="630"/>
        <end position="671"/>
    </location>
</feature>
<dbReference type="InterPro" id="IPR052235">
    <property type="entry name" value="Nephronectin_domain"/>
</dbReference>
<dbReference type="SMART" id="SM00179">
    <property type="entry name" value="EGF_CA"/>
    <property type="match status" value="4"/>
</dbReference>
<dbReference type="PROSITE" id="PS00010">
    <property type="entry name" value="ASX_HYDROXYL"/>
    <property type="match status" value="2"/>
</dbReference>
<evidence type="ECO:0000313" key="17">
    <source>
        <dbReference type="Proteomes" id="UP001364617"/>
    </source>
</evidence>
<dbReference type="SUPFAM" id="SSF57184">
    <property type="entry name" value="Growth factor receptor domain"/>
    <property type="match status" value="1"/>
</dbReference>
<evidence type="ECO:0000313" key="16">
    <source>
        <dbReference type="EMBL" id="KAK7127633.1"/>
    </source>
</evidence>
<feature type="signal peptide" evidence="13">
    <location>
        <begin position="1"/>
        <end position="25"/>
    </location>
</feature>
<dbReference type="Pfam" id="PF14670">
    <property type="entry name" value="FXa_inhibition"/>
    <property type="match status" value="1"/>
</dbReference>
<dbReference type="InterPro" id="IPR026823">
    <property type="entry name" value="cEGF"/>
</dbReference>
<evidence type="ECO:0000256" key="13">
    <source>
        <dbReference type="SAM" id="SignalP"/>
    </source>
</evidence>
<evidence type="ECO:0000256" key="4">
    <source>
        <dbReference type="ARBA" id="ARBA00022530"/>
    </source>
</evidence>
<keyword evidence="11" id="KW-0768">Sushi</keyword>
<dbReference type="AlphaFoldDB" id="A0AAN9C9N0"/>
<dbReference type="PROSITE" id="PS01186">
    <property type="entry name" value="EGF_2"/>
    <property type="match status" value="2"/>
</dbReference>
<dbReference type="Pfam" id="PF07645">
    <property type="entry name" value="EGF_CA"/>
    <property type="match status" value="2"/>
</dbReference>
<evidence type="ECO:0000256" key="2">
    <source>
        <dbReference type="ARBA" id="ARBA00006127"/>
    </source>
</evidence>
<evidence type="ECO:0000256" key="11">
    <source>
        <dbReference type="PROSITE-ProRule" id="PRU00302"/>
    </source>
</evidence>
<proteinExistence type="inferred from homology"/>
<dbReference type="SUPFAM" id="SSF57535">
    <property type="entry name" value="Complement control module/SCR domain"/>
    <property type="match status" value="3"/>
</dbReference>
<dbReference type="Pfam" id="PF00084">
    <property type="entry name" value="Sushi"/>
    <property type="match status" value="3"/>
</dbReference>
<evidence type="ECO:0000259" key="14">
    <source>
        <dbReference type="PROSITE" id="PS50026"/>
    </source>
</evidence>
<dbReference type="SMART" id="SM00181">
    <property type="entry name" value="EGF"/>
    <property type="match status" value="5"/>
</dbReference>
<dbReference type="FunFam" id="2.10.25.10:FF:000010">
    <property type="entry name" value="Pro-epidermal growth factor"/>
    <property type="match status" value="1"/>
</dbReference>
<keyword evidence="17" id="KW-1185">Reference proteome</keyword>
<dbReference type="InterPro" id="IPR000152">
    <property type="entry name" value="EGF-type_Asp/Asn_hydroxyl_site"/>
</dbReference>
<name>A0AAN9C9N0_9TELE</name>
<evidence type="ECO:0000259" key="15">
    <source>
        <dbReference type="PROSITE" id="PS50923"/>
    </source>
</evidence>
<keyword evidence="5 10" id="KW-0245">EGF-like domain</keyword>
<dbReference type="PANTHER" id="PTHR24050">
    <property type="entry name" value="PA14 DOMAIN-CONTAINING PROTEIN"/>
    <property type="match status" value="1"/>
</dbReference>
<dbReference type="InterPro" id="IPR018097">
    <property type="entry name" value="EGF_Ca-bd_CS"/>
</dbReference>
<keyword evidence="4" id="KW-0272">Extracellular matrix</keyword>
<organism evidence="16 17">
    <name type="scientific">Phoxinus phoxinus</name>
    <name type="common">Eurasian minnow</name>
    <dbReference type="NCBI Taxonomy" id="58324"/>
    <lineage>
        <taxon>Eukaryota</taxon>
        <taxon>Metazoa</taxon>
        <taxon>Chordata</taxon>
        <taxon>Craniata</taxon>
        <taxon>Vertebrata</taxon>
        <taxon>Euteleostomi</taxon>
        <taxon>Actinopterygii</taxon>
        <taxon>Neopterygii</taxon>
        <taxon>Teleostei</taxon>
        <taxon>Ostariophysi</taxon>
        <taxon>Cypriniformes</taxon>
        <taxon>Leuciscidae</taxon>
        <taxon>Phoxininae</taxon>
        <taxon>Phoxinus</taxon>
    </lineage>
</organism>
<dbReference type="InterPro" id="IPR049883">
    <property type="entry name" value="NOTCH1_EGF-like"/>
</dbReference>
<evidence type="ECO:0000256" key="3">
    <source>
        <dbReference type="ARBA" id="ARBA00022525"/>
    </source>
</evidence>
<dbReference type="InterPro" id="IPR035976">
    <property type="entry name" value="Sushi/SCR/CCP_sf"/>
</dbReference>
<dbReference type="InterPro" id="IPR009030">
    <property type="entry name" value="Growth_fac_rcpt_cys_sf"/>
</dbReference>
<dbReference type="InterPro" id="IPR001881">
    <property type="entry name" value="EGF-like_Ca-bd_dom"/>
</dbReference>
<dbReference type="CDD" id="cd00054">
    <property type="entry name" value="EGF_CA"/>
    <property type="match status" value="3"/>
</dbReference>
<feature type="domain" description="Sushi" evidence="15">
    <location>
        <begin position="82"/>
        <end position="136"/>
    </location>
</feature>
<comment type="subcellular location">
    <subcellularLocation>
        <location evidence="1">Secreted</location>
        <location evidence="1">Extracellular space</location>
        <location evidence="1">Extracellular matrix</location>
    </subcellularLocation>
</comment>
<keyword evidence="8" id="KW-1015">Disulfide bond</keyword>
<dbReference type="Proteomes" id="UP001364617">
    <property type="component" value="Unassembled WGS sequence"/>
</dbReference>
<dbReference type="PROSITE" id="PS50026">
    <property type="entry name" value="EGF_3"/>
    <property type="match status" value="2"/>
</dbReference>
<evidence type="ECO:0000256" key="9">
    <source>
        <dbReference type="ARBA" id="ARBA00023180"/>
    </source>
</evidence>
<dbReference type="EMBL" id="JAYKXH010000022">
    <property type="protein sequence ID" value="KAK7127633.1"/>
    <property type="molecule type" value="Genomic_DNA"/>
</dbReference>